<dbReference type="Proteomes" id="UP000281553">
    <property type="component" value="Unassembled WGS sequence"/>
</dbReference>
<proteinExistence type="predicted"/>
<evidence type="ECO:0000313" key="3">
    <source>
        <dbReference type="Proteomes" id="UP000281553"/>
    </source>
</evidence>
<feature type="region of interest" description="Disordered" evidence="1">
    <location>
        <begin position="1"/>
        <end position="98"/>
    </location>
</feature>
<evidence type="ECO:0000256" key="1">
    <source>
        <dbReference type="SAM" id="MobiDB-lite"/>
    </source>
</evidence>
<organism evidence="2 3">
    <name type="scientific">Dibothriocephalus latus</name>
    <name type="common">Fish tapeworm</name>
    <name type="synonym">Diphyllobothrium latum</name>
    <dbReference type="NCBI Taxonomy" id="60516"/>
    <lineage>
        <taxon>Eukaryota</taxon>
        <taxon>Metazoa</taxon>
        <taxon>Spiralia</taxon>
        <taxon>Lophotrochozoa</taxon>
        <taxon>Platyhelminthes</taxon>
        <taxon>Cestoda</taxon>
        <taxon>Eucestoda</taxon>
        <taxon>Diphyllobothriidea</taxon>
        <taxon>Diphyllobothriidae</taxon>
        <taxon>Dibothriocephalus</taxon>
    </lineage>
</organism>
<name>A0A3P7NHJ0_DIBLA</name>
<evidence type="ECO:0000313" key="2">
    <source>
        <dbReference type="EMBL" id="VDN34007.1"/>
    </source>
</evidence>
<feature type="compositionally biased region" description="Low complexity" evidence="1">
    <location>
        <begin position="1"/>
        <end position="23"/>
    </location>
</feature>
<keyword evidence="3" id="KW-1185">Reference proteome</keyword>
<accession>A0A3P7NHJ0</accession>
<gene>
    <name evidence="2" type="ORF">DILT_LOCUS16395</name>
</gene>
<sequence>MSASFPSLSSSSSSSLSSSPSSSTQSRVGEQPILDDDDVYQLLNPRQRHMSPTRPTRPTTLSADSILKPNPAEENTEISEGAASVEHPVAAAQSSRVSEGKLVLKHCDIRRR</sequence>
<protein>
    <submittedName>
        <fullName evidence="2">Uncharacterized protein</fullName>
    </submittedName>
</protein>
<dbReference type="AlphaFoldDB" id="A0A3P7NHJ0"/>
<dbReference type="EMBL" id="UYRU01084592">
    <property type="protein sequence ID" value="VDN34007.1"/>
    <property type="molecule type" value="Genomic_DNA"/>
</dbReference>
<reference evidence="2 3" key="1">
    <citation type="submission" date="2018-11" db="EMBL/GenBank/DDBJ databases">
        <authorList>
            <consortium name="Pathogen Informatics"/>
        </authorList>
    </citation>
    <scope>NUCLEOTIDE SEQUENCE [LARGE SCALE GENOMIC DNA]</scope>
</reference>